<evidence type="ECO:0000256" key="2">
    <source>
        <dbReference type="ARBA" id="ARBA00012035"/>
    </source>
</evidence>
<keyword evidence="6 12" id="KW-0547">Nucleotide-binding</keyword>
<keyword evidence="10 12" id="KW-0630">Potassium</keyword>
<comment type="pathway">
    <text evidence="12">Carbohydrate metabolism; D-ribose degradation; D-ribose 5-phosphate from beta-D-ribopyranose: step 2/2.</text>
</comment>
<feature type="binding site" evidence="12">
    <location>
        <position position="259"/>
    </location>
    <ligand>
        <name>substrate</name>
    </ligand>
</feature>
<accession>A0ABM6JR78</accession>
<keyword evidence="15" id="KW-1185">Reference proteome</keyword>
<feature type="binding site" evidence="12">
    <location>
        <position position="289"/>
    </location>
    <ligand>
        <name>K(+)</name>
        <dbReference type="ChEBI" id="CHEBI:29103"/>
    </ligand>
</feature>
<evidence type="ECO:0000256" key="9">
    <source>
        <dbReference type="ARBA" id="ARBA00022842"/>
    </source>
</evidence>
<comment type="subunit">
    <text evidence="12">Homodimer.</text>
</comment>
<reference evidence="14 15" key="1">
    <citation type="submission" date="2017-03" db="EMBL/GenBank/DDBJ databases">
        <title>Genome sequencing of Shewanella japonica KCTC 22435.</title>
        <authorList>
            <person name="Kim K.M."/>
        </authorList>
    </citation>
    <scope>NUCLEOTIDE SEQUENCE [LARGE SCALE GENOMIC DNA]</scope>
    <source>
        <strain evidence="14 15">KCTC 22435</strain>
    </source>
</reference>
<organism evidence="14 15">
    <name type="scientific">Shewanella japonica</name>
    <dbReference type="NCBI Taxonomy" id="93973"/>
    <lineage>
        <taxon>Bacteria</taxon>
        <taxon>Pseudomonadati</taxon>
        <taxon>Pseudomonadota</taxon>
        <taxon>Gammaproteobacteria</taxon>
        <taxon>Alteromonadales</taxon>
        <taxon>Shewanellaceae</taxon>
        <taxon>Shewanella</taxon>
    </lineage>
</organism>
<dbReference type="RefSeq" id="WP_080917120.1">
    <property type="nucleotide sequence ID" value="NZ_CP020472.1"/>
</dbReference>
<keyword evidence="8 12" id="KW-0067">ATP-binding</keyword>
<dbReference type="PRINTS" id="PR00990">
    <property type="entry name" value="RIBOKINASE"/>
</dbReference>
<feature type="binding site" evidence="12">
    <location>
        <position position="283"/>
    </location>
    <ligand>
        <name>ATP</name>
        <dbReference type="ChEBI" id="CHEBI:30616"/>
    </ligand>
</feature>
<dbReference type="NCBIfam" id="TIGR02152">
    <property type="entry name" value="D_ribokin_bact"/>
    <property type="match status" value="1"/>
</dbReference>
<feature type="domain" description="Carbohydrate kinase PfkB" evidence="13">
    <location>
        <begin position="2"/>
        <end position="300"/>
    </location>
</feature>
<comment type="subcellular location">
    <subcellularLocation>
        <location evidence="12">Cytoplasm</location>
    </subcellularLocation>
</comment>
<keyword evidence="11 12" id="KW-0119">Carbohydrate metabolism</keyword>
<keyword evidence="12" id="KW-0963">Cytoplasm</keyword>
<dbReference type="InterPro" id="IPR011877">
    <property type="entry name" value="Ribokinase"/>
</dbReference>
<dbReference type="PANTHER" id="PTHR10584">
    <property type="entry name" value="SUGAR KINASE"/>
    <property type="match status" value="1"/>
</dbReference>
<dbReference type="InterPro" id="IPR002173">
    <property type="entry name" value="Carboh/pur_kinase_PfkB_CS"/>
</dbReference>
<evidence type="ECO:0000313" key="15">
    <source>
        <dbReference type="Proteomes" id="UP000191820"/>
    </source>
</evidence>
<evidence type="ECO:0000256" key="10">
    <source>
        <dbReference type="ARBA" id="ARBA00022958"/>
    </source>
</evidence>
<keyword evidence="4 12" id="KW-0808">Transferase</keyword>
<proteinExistence type="inferred from homology"/>
<dbReference type="HAMAP" id="MF_01987">
    <property type="entry name" value="Ribokinase"/>
    <property type="match status" value="1"/>
</dbReference>
<feature type="binding site" evidence="12">
    <location>
        <position position="292"/>
    </location>
    <ligand>
        <name>K(+)</name>
        <dbReference type="ChEBI" id="CHEBI:29103"/>
    </ligand>
</feature>
<evidence type="ECO:0000256" key="12">
    <source>
        <dbReference type="HAMAP-Rule" id="MF_01987"/>
    </source>
</evidence>
<dbReference type="InterPro" id="IPR029056">
    <property type="entry name" value="Ribokinase-like"/>
</dbReference>
<comment type="activity regulation">
    <text evidence="12">Activated by a monovalent cation that binds near, but not in, the active site. The most likely occupant of the site in vivo is potassium. Ion binding induces a conformational change that may alter substrate affinity.</text>
</comment>
<comment type="function">
    <text evidence="12">Catalyzes the phosphorylation of ribose at O-5 in a reaction requiring ATP and magnesium. The resulting D-ribose-5-phosphate can then be used either for sythesis of nucleotides, histidine, and tryptophan, or as a component of the pentose phosphate pathway.</text>
</comment>
<feature type="binding site" evidence="12">
    <location>
        <position position="187"/>
    </location>
    <ligand>
        <name>ATP</name>
        <dbReference type="ChEBI" id="CHEBI:30616"/>
    </ligand>
</feature>
<keyword evidence="7 12" id="KW-0418">Kinase</keyword>
<comment type="similarity">
    <text evidence="1">Belongs to the carbohydrate kinase pfkB family.</text>
</comment>
<comment type="cofactor">
    <cofactor evidence="12">
        <name>Mg(2+)</name>
        <dbReference type="ChEBI" id="CHEBI:18420"/>
    </cofactor>
    <text evidence="12">Requires a divalent cation, most likely magnesium in vivo, as an electrophilic catalyst to aid phosphoryl group transfer. It is the chelate of the metal and the nucleotide that is the actual substrate.</text>
</comment>
<dbReference type="EMBL" id="CP020472">
    <property type="protein sequence ID" value="ARD24148.1"/>
    <property type="molecule type" value="Genomic_DNA"/>
</dbReference>
<dbReference type="NCBIfam" id="NF008353">
    <property type="entry name" value="PRK11142.1"/>
    <property type="match status" value="1"/>
</dbReference>
<evidence type="ECO:0000256" key="6">
    <source>
        <dbReference type="ARBA" id="ARBA00022741"/>
    </source>
</evidence>
<sequence length="305" mass="31978">MNTLLIVGSANADHVLAFSTLPKPGETLMSQQYRLELGGKGANQAVAAARLKTPKQQVEFICALGDDGNARLMRDAWQSDGVILSGCYDIAGQDTGTAMIFVSEKGENSIGVVAGANACLTPAHIVQQQRLFDLASYLLIQLETPIDTVATALRLAKQHDCTTILNPAPAAALPSELLSLVDIITPNETEAQALTGITVTDTHSAALAANKLHQYGIGTVITTLGSQGAYVSVQTDSERYNQLIAAFPVTAIDTVAAGDTFNGALMVALDEGLSMIEAVSFANQASAIAVTRHGAQRGIPYRAEL</sequence>
<feature type="binding site" evidence="12">
    <location>
        <begin position="258"/>
        <end position="259"/>
    </location>
    <ligand>
        <name>ATP</name>
        <dbReference type="ChEBI" id="CHEBI:30616"/>
    </ligand>
</feature>
<dbReference type="InterPro" id="IPR002139">
    <property type="entry name" value="Ribo/fructo_kinase"/>
</dbReference>
<dbReference type="CDD" id="cd01174">
    <property type="entry name" value="ribokinase"/>
    <property type="match status" value="1"/>
</dbReference>
<evidence type="ECO:0000256" key="5">
    <source>
        <dbReference type="ARBA" id="ARBA00022723"/>
    </source>
</evidence>
<evidence type="ECO:0000256" key="11">
    <source>
        <dbReference type="ARBA" id="ARBA00023277"/>
    </source>
</evidence>
<dbReference type="Pfam" id="PF00294">
    <property type="entry name" value="PfkB"/>
    <property type="match status" value="1"/>
</dbReference>
<evidence type="ECO:0000256" key="4">
    <source>
        <dbReference type="ARBA" id="ARBA00022679"/>
    </source>
</evidence>
<name>A0ABM6JR78_9GAMM</name>
<comment type="caution">
    <text evidence="12">Lacks conserved residue(s) required for the propagation of feature annotation.</text>
</comment>
<comment type="similarity">
    <text evidence="12">Belongs to the carbohydrate kinase PfkB family. Ribokinase subfamily.</text>
</comment>
<evidence type="ECO:0000259" key="13">
    <source>
        <dbReference type="Pfam" id="PF00294"/>
    </source>
</evidence>
<dbReference type="Gene3D" id="3.40.1190.20">
    <property type="match status" value="1"/>
</dbReference>
<feature type="binding site" evidence="12">
    <location>
        <position position="253"/>
    </location>
    <ligand>
        <name>K(+)</name>
        <dbReference type="ChEBI" id="CHEBI:29103"/>
    </ligand>
</feature>
<evidence type="ECO:0000256" key="1">
    <source>
        <dbReference type="ARBA" id="ARBA00005380"/>
    </source>
</evidence>
<evidence type="ECO:0000256" key="3">
    <source>
        <dbReference type="ARBA" id="ARBA00016943"/>
    </source>
</evidence>
<feature type="binding site" evidence="12">
    <location>
        <position position="143"/>
    </location>
    <ligand>
        <name>substrate</name>
    </ligand>
</feature>
<dbReference type="Proteomes" id="UP000191820">
    <property type="component" value="Chromosome"/>
</dbReference>
<feature type="binding site" evidence="12">
    <location>
        <begin position="39"/>
        <end position="43"/>
    </location>
    <ligand>
        <name>substrate</name>
    </ligand>
</feature>
<evidence type="ECO:0000256" key="7">
    <source>
        <dbReference type="ARBA" id="ARBA00022777"/>
    </source>
</evidence>
<feature type="binding site" evidence="12">
    <location>
        <begin position="223"/>
        <end position="228"/>
    </location>
    <ligand>
        <name>ATP</name>
        <dbReference type="ChEBI" id="CHEBI:30616"/>
    </ligand>
</feature>
<protein>
    <recommendedName>
        <fullName evidence="3 12">Ribokinase</fullName>
        <shortName evidence="12">RK</shortName>
        <ecNumber evidence="2 12">2.7.1.15</ecNumber>
    </recommendedName>
</protein>
<feature type="binding site" evidence="12">
    <location>
        <position position="294"/>
    </location>
    <ligand>
        <name>K(+)</name>
        <dbReference type="ChEBI" id="CHEBI:29103"/>
    </ligand>
</feature>
<gene>
    <name evidence="12" type="primary">rbsK</name>
    <name evidence="14" type="ORF">SJ2017_3919</name>
</gene>
<dbReference type="PANTHER" id="PTHR10584:SF166">
    <property type="entry name" value="RIBOKINASE"/>
    <property type="match status" value="1"/>
</dbReference>
<feature type="binding site" evidence="12">
    <location>
        <position position="255"/>
    </location>
    <ligand>
        <name>K(+)</name>
        <dbReference type="ChEBI" id="CHEBI:29103"/>
    </ligand>
</feature>
<evidence type="ECO:0000256" key="8">
    <source>
        <dbReference type="ARBA" id="ARBA00022840"/>
    </source>
</evidence>
<keyword evidence="9 12" id="KW-0460">Magnesium</keyword>
<feature type="active site" description="Proton acceptor" evidence="12">
    <location>
        <position position="259"/>
    </location>
</feature>
<dbReference type="SUPFAM" id="SSF53613">
    <property type="entry name" value="Ribokinase-like"/>
    <property type="match status" value="1"/>
</dbReference>
<keyword evidence="5 12" id="KW-0479">Metal-binding</keyword>
<dbReference type="PROSITE" id="PS00584">
    <property type="entry name" value="PFKB_KINASES_2"/>
    <property type="match status" value="1"/>
</dbReference>
<feature type="binding site" evidence="12">
    <location>
        <begin position="11"/>
        <end position="13"/>
    </location>
    <ligand>
        <name>substrate</name>
    </ligand>
</feature>
<comment type="catalytic activity">
    <reaction evidence="12">
        <text>D-ribose + ATP = D-ribose 5-phosphate + ADP + H(+)</text>
        <dbReference type="Rhea" id="RHEA:13697"/>
        <dbReference type="ChEBI" id="CHEBI:15378"/>
        <dbReference type="ChEBI" id="CHEBI:30616"/>
        <dbReference type="ChEBI" id="CHEBI:47013"/>
        <dbReference type="ChEBI" id="CHEBI:78346"/>
        <dbReference type="ChEBI" id="CHEBI:456216"/>
        <dbReference type="EC" id="2.7.1.15"/>
    </reaction>
</comment>
<dbReference type="InterPro" id="IPR011611">
    <property type="entry name" value="PfkB_dom"/>
</dbReference>
<evidence type="ECO:0000313" key="14">
    <source>
        <dbReference type="EMBL" id="ARD24148.1"/>
    </source>
</evidence>
<dbReference type="EC" id="2.7.1.15" evidence="2 12"/>